<dbReference type="InterPro" id="IPR019318">
    <property type="entry name" value="Gua_nucleotide_exch_fac_Ric8"/>
</dbReference>
<protein>
    <recommendedName>
        <fullName evidence="7">Protein PBDC1 homolog</fullName>
    </recommendedName>
</protein>
<evidence type="ECO:0000256" key="8">
    <source>
        <dbReference type="SAM" id="MobiDB-lite"/>
    </source>
</evidence>
<evidence type="ECO:0000256" key="6">
    <source>
        <dbReference type="ARBA" id="ARBA00061201"/>
    </source>
</evidence>
<evidence type="ECO:0000256" key="2">
    <source>
        <dbReference type="ARBA" id="ARBA00009049"/>
    </source>
</evidence>
<dbReference type="InterPro" id="IPR021148">
    <property type="entry name" value="Polysacc_synth_dom"/>
</dbReference>
<dbReference type="Pfam" id="PF10165">
    <property type="entry name" value="Ric8"/>
    <property type="match status" value="1"/>
</dbReference>
<evidence type="ECO:0000256" key="4">
    <source>
        <dbReference type="ARBA" id="ARBA00022658"/>
    </source>
</evidence>
<evidence type="ECO:0000256" key="1">
    <source>
        <dbReference type="ARBA" id="ARBA00004496"/>
    </source>
</evidence>
<dbReference type="GO" id="GO:0005737">
    <property type="term" value="C:cytoplasm"/>
    <property type="evidence" value="ECO:0007669"/>
    <property type="project" value="UniProtKB-SubCell"/>
</dbReference>
<evidence type="ECO:0000256" key="5">
    <source>
        <dbReference type="ARBA" id="ARBA00023186"/>
    </source>
</evidence>
<keyword evidence="4" id="KW-0344">Guanine-nucleotide releasing factor</keyword>
<evidence type="ECO:0000256" key="3">
    <source>
        <dbReference type="ARBA" id="ARBA00022490"/>
    </source>
</evidence>
<gene>
    <name evidence="10" type="ORF">PEGY_LOCUS1537</name>
</gene>
<dbReference type="PANTHER" id="PTHR12425:SF5">
    <property type="entry name" value="SYNEMBRYN"/>
    <property type="match status" value="1"/>
</dbReference>
<keyword evidence="11" id="KW-1185">Reference proteome</keyword>
<comment type="similarity">
    <text evidence="2">Belongs to the synembryn family.</text>
</comment>
<sequence length="500" mass="56403">MRQAFVDTGYSGKLAEKLKTEDSEDEMVTSRILFYATYNTTLDFKDLIKSHALGENVNYQLSRHAKQFPKSGRKPLSKMDELALSDTLKLIYNISKIFPDLAPEFSPSIPHVLKIICRIDIPAKPLDGLVGGLLNTLSILDLEEKKGKVFESSPLFPTFDNNCNVDKLISILDHATSTYSPTELEENAVPLLYSLIAIHEVAPDGPRKHMQSLLLPEDTDRSLPIGQSDTLSSRLLKLSTTHFANLKVTISELMFVLSDKDAEKLTKNIGYGFAAGFLAARGIEMPHSATEASSAKDGPDTARNPITGQRWAAEPQDSGPPMTMEEKEREAERLFVLFERAKANGLLNVENPMSKPFNPEEAENLEDMEKQFAVKAVEHLMTYWAILEKVKGSQLRLTKQDDDIYNSFMEAFPDFDPAGTLVEDEMKSKAGKEKWRNWMMKWNKIDDFNFGTMIRTRADAEYDQETTIFGVRMQFYAVEIARNRAGLNDWIYEKAQKASS</sequence>
<dbReference type="OrthoDB" id="5585685at2759"/>
<evidence type="ECO:0000259" key="9">
    <source>
        <dbReference type="Pfam" id="PF04669"/>
    </source>
</evidence>
<reference evidence="10" key="1">
    <citation type="submission" date="2021-07" db="EMBL/GenBank/DDBJ databases">
        <authorList>
            <person name="Branca A.L. A."/>
        </authorList>
    </citation>
    <scope>NUCLEOTIDE SEQUENCE</scope>
</reference>
<dbReference type="GO" id="GO:0005085">
    <property type="term" value="F:guanyl-nucleotide exchange factor activity"/>
    <property type="evidence" value="ECO:0007669"/>
    <property type="project" value="UniProtKB-KW"/>
</dbReference>
<accession>A0A9W4P0M1</accession>
<evidence type="ECO:0000256" key="7">
    <source>
        <dbReference type="ARBA" id="ARBA00069779"/>
    </source>
</evidence>
<feature type="domain" description="Polysaccharide biosynthesis" evidence="9">
    <location>
        <begin position="368"/>
        <end position="493"/>
    </location>
</feature>
<dbReference type="PANTHER" id="PTHR12425">
    <property type="entry name" value="SYNEMBRYN"/>
    <property type="match status" value="1"/>
</dbReference>
<comment type="subcellular location">
    <subcellularLocation>
        <location evidence="1">Cytoplasm</location>
    </subcellularLocation>
</comment>
<dbReference type="AlphaFoldDB" id="A0A9W4P0M1"/>
<dbReference type="GO" id="GO:0001965">
    <property type="term" value="F:G-protein alpha-subunit binding"/>
    <property type="evidence" value="ECO:0007669"/>
    <property type="project" value="TreeGrafter"/>
</dbReference>
<keyword evidence="3" id="KW-0963">Cytoplasm</keyword>
<name>A0A9W4P0M1_9EURO</name>
<dbReference type="Proteomes" id="UP001154252">
    <property type="component" value="Unassembled WGS sequence"/>
</dbReference>
<dbReference type="EMBL" id="CAJVRC010000839">
    <property type="protein sequence ID" value="CAG8888296.1"/>
    <property type="molecule type" value="Genomic_DNA"/>
</dbReference>
<comment type="similarity">
    <text evidence="6">Belongs to the PBDC1 family.</text>
</comment>
<dbReference type="FunFam" id="1.10.3560.10:FF:000001">
    <property type="entry name" value="Protein PBDC1 homolog"/>
    <property type="match status" value="1"/>
</dbReference>
<dbReference type="Pfam" id="PF04669">
    <property type="entry name" value="PBDC1"/>
    <property type="match status" value="1"/>
</dbReference>
<evidence type="ECO:0000313" key="11">
    <source>
        <dbReference type="Proteomes" id="UP001154252"/>
    </source>
</evidence>
<evidence type="ECO:0000313" key="10">
    <source>
        <dbReference type="EMBL" id="CAG8888296.1"/>
    </source>
</evidence>
<dbReference type="InterPro" id="IPR023139">
    <property type="entry name" value="PBDC1-like_dom_sf"/>
</dbReference>
<dbReference type="GO" id="GO:0007186">
    <property type="term" value="P:G protein-coupled receptor signaling pathway"/>
    <property type="evidence" value="ECO:0007669"/>
    <property type="project" value="TreeGrafter"/>
</dbReference>
<feature type="region of interest" description="Disordered" evidence="8">
    <location>
        <begin position="288"/>
        <end position="326"/>
    </location>
</feature>
<comment type="caution">
    <text evidence="10">The sequence shown here is derived from an EMBL/GenBank/DDBJ whole genome shotgun (WGS) entry which is preliminary data.</text>
</comment>
<dbReference type="Gene3D" id="1.10.3560.10">
    <property type="entry name" value="yst0336 like domain"/>
    <property type="match status" value="1"/>
</dbReference>
<proteinExistence type="inferred from homology"/>
<organism evidence="10 11">
    <name type="scientific">Penicillium egyptiacum</name>
    <dbReference type="NCBI Taxonomy" id="1303716"/>
    <lineage>
        <taxon>Eukaryota</taxon>
        <taxon>Fungi</taxon>
        <taxon>Dikarya</taxon>
        <taxon>Ascomycota</taxon>
        <taxon>Pezizomycotina</taxon>
        <taxon>Eurotiomycetes</taxon>
        <taxon>Eurotiomycetidae</taxon>
        <taxon>Eurotiales</taxon>
        <taxon>Aspergillaceae</taxon>
        <taxon>Penicillium</taxon>
    </lineage>
</organism>
<keyword evidence="5" id="KW-0143">Chaperone</keyword>